<organism evidence="1">
    <name type="scientific">bioreactor metagenome</name>
    <dbReference type="NCBI Taxonomy" id="1076179"/>
    <lineage>
        <taxon>unclassified sequences</taxon>
        <taxon>metagenomes</taxon>
        <taxon>ecological metagenomes</taxon>
    </lineage>
</organism>
<sequence length="100" mass="10886">MAQLRFRHWLYGIAAALVLGCGLLFAVPQLIRNRSTPDAVPPVSIAAVAVPATTGETSEGFELSWDTEANQIAALRPEVESLGTNFNWELSAFDPIQMEE</sequence>
<dbReference type="AlphaFoldDB" id="A0A645ITU6"/>
<evidence type="ECO:0000313" key="1">
    <source>
        <dbReference type="EMBL" id="MPN54272.1"/>
    </source>
</evidence>
<accession>A0A645ITU6</accession>
<protein>
    <submittedName>
        <fullName evidence="1">Uncharacterized protein</fullName>
    </submittedName>
</protein>
<dbReference type="EMBL" id="VSSQ01122340">
    <property type="protein sequence ID" value="MPN54272.1"/>
    <property type="molecule type" value="Genomic_DNA"/>
</dbReference>
<proteinExistence type="predicted"/>
<dbReference type="PROSITE" id="PS51257">
    <property type="entry name" value="PROKAR_LIPOPROTEIN"/>
    <property type="match status" value="1"/>
</dbReference>
<name>A0A645ITU6_9ZZZZ</name>
<comment type="caution">
    <text evidence="1">The sequence shown here is derived from an EMBL/GenBank/DDBJ whole genome shotgun (WGS) entry which is preliminary data.</text>
</comment>
<gene>
    <name evidence="1" type="ORF">SDC9_201942</name>
</gene>
<reference evidence="1" key="1">
    <citation type="submission" date="2019-08" db="EMBL/GenBank/DDBJ databases">
        <authorList>
            <person name="Kucharzyk K."/>
            <person name="Murdoch R.W."/>
            <person name="Higgins S."/>
            <person name="Loffler F."/>
        </authorList>
    </citation>
    <scope>NUCLEOTIDE SEQUENCE</scope>
</reference>